<dbReference type="PANTHER" id="PTHR45866:SF1">
    <property type="entry name" value="DNA GYRASE SUBUNIT B, MITOCHONDRIAL"/>
    <property type="match status" value="1"/>
</dbReference>
<dbReference type="Gene3D" id="3.40.50.670">
    <property type="match status" value="1"/>
</dbReference>
<evidence type="ECO:0000259" key="12">
    <source>
        <dbReference type="PROSITE" id="PS50880"/>
    </source>
</evidence>
<evidence type="ECO:0000256" key="11">
    <source>
        <dbReference type="ARBA" id="ARBA00023235"/>
    </source>
</evidence>
<evidence type="ECO:0000256" key="4">
    <source>
        <dbReference type="ARBA" id="ARBA00012895"/>
    </source>
</evidence>
<evidence type="ECO:0000256" key="7">
    <source>
        <dbReference type="ARBA" id="ARBA00022840"/>
    </source>
</evidence>
<dbReference type="GO" id="GO:0003918">
    <property type="term" value="F:DNA topoisomerase type II (double strand cut, ATP-hydrolyzing) activity"/>
    <property type="evidence" value="ECO:0007669"/>
    <property type="project" value="UniProtKB-EC"/>
</dbReference>
<evidence type="ECO:0000256" key="2">
    <source>
        <dbReference type="ARBA" id="ARBA00001946"/>
    </source>
</evidence>
<sequence>MTKSSYTASDIKVLEGLEPVRKRPGMYIGSTDERGIQELLKEIIDNSVDEAIAGSAHHVYTTLTKDGYAAISDDGRGIPTDLHVSGVSALEIAMTKLHAGGKFEETAYQASGGLHGVGASAVNALSKHFRVIVKRGGEYHTQEYKIGAPLYPVKKITEAEVKKILNPAHTHLLTDVSGTYTIFTPDPTIFKKTVEFDYKKIKGRVRERAYLIPKLFMHLNDERTSEQANFYFESGIKSLVDHLNTHKKPLHDVVYMNGSYTENDLTIHAEVAFQYNDSFNENILTFANVIHTYDGGTHLTGFRTALIKVIKDYLVKKGGKIELTGEDLKEGLTAVVFVKMPSSEIQFESQTKAKLNNIEAQSAVYAIVKEKLEIYLEEHPGEAKRMLEKAELAAKARMAARAARDAVVRKGVLEGTTLPGKLADCQEKDPAQCEIYIVEGDSAGGSAKQGRDRRFQAIFPLRGKILNTERARLDKIIAFEELKNLIIALGTGVGDTYNAGKLRYHRIILMNDADVDGEHITTLALTFFFRHMPDIIQGGYLYIAMPPLYRIEADKKEYYVYTDTERDAKLAELKDRKTTLQRYKGLGEMNPEQLWMTTMNPAKRMLKQVHIEEAEAADEIFSILMGDDVAPRKKFIQINAHQASLDV</sequence>
<dbReference type="NCBIfam" id="NF004189">
    <property type="entry name" value="PRK05644.1"/>
    <property type="match status" value="1"/>
</dbReference>
<dbReference type="Proteomes" id="UP000176191">
    <property type="component" value="Unassembled WGS sequence"/>
</dbReference>
<dbReference type="GO" id="GO:0003677">
    <property type="term" value="F:DNA binding"/>
    <property type="evidence" value="ECO:0007669"/>
    <property type="project" value="UniProtKB-KW"/>
</dbReference>
<keyword evidence="5" id="KW-0479">Metal-binding</keyword>
<protein>
    <recommendedName>
        <fullName evidence="4">DNA topoisomerase (ATP-hydrolyzing)</fullName>
        <ecNumber evidence="4">5.6.2.2</ecNumber>
    </recommendedName>
</protein>
<comment type="similarity">
    <text evidence="3">Belongs to the type II topoisomerase GyrB family.</text>
</comment>
<dbReference type="InterPro" id="IPR000565">
    <property type="entry name" value="Topo_IIA_B"/>
</dbReference>
<dbReference type="InterPro" id="IPR013760">
    <property type="entry name" value="Topo_IIA-like_dom_sf"/>
</dbReference>
<dbReference type="SUPFAM" id="SSF55874">
    <property type="entry name" value="ATPase domain of HSP90 chaperone/DNA topoisomerase II/histidine kinase"/>
    <property type="match status" value="1"/>
</dbReference>
<dbReference type="PRINTS" id="PR00418">
    <property type="entry name" value="TPI2FAMILY"/>
</dbReference>
<dbReference type="PRINTS" id="PR01159">
    <property type="entry name" value="DNAGYRASEB"/>
</dbReference>
<keyword evidence="9" id="KW-0799">Topoisomerase</keyword>
<dbReference type="InterPro" id="IPR013506">
    <property type="entry name" value="Topo_IIA_bsu_dom2"/>
</dbReference>
<accession>A0A1F5F2V6</accession>
<dbReference type="FunFam" id="3.40.50.670:FF:000002">
    <property type="entry name" value="DNA gyrase subunit B"/>
    <property type="match status" value="1"/>
</dbReference>
<comment type="caution">
    <text evidence="13">The sequence shown here is derived from an EMBL/GenBank/DDBJ whole genome shotgun (WGS) entry which is preliminary data.</text>
</comment>
<dbReference type="PANTHER" id="PTHR45866">
    <property type="entry name" value="DNA GYRASE/TOPOISOMERASE SUBUNIT B"/>
    <property type="match status" value="1"/>
</dbReference>
<dbReference type="InterPro" id="IPR003594">
    <property type="entry name" value="HATPase_dom"/>
</dbReference>
<dbReference type="GO" id="GO:0005524">
    <property type="term" value="F:ATP binding"/>
    <property type="evidence" value="ECO:0007669"/>
    <property type="project" value="UniProtKB-KW"/>
</dbReference>
<dbReference type="Pfam" id="PF00204">
    <property type="entry name" value="DNA_gyraseB"/>
    <property type="match status" value="1"/>
</dbReference>
<evidence type="ECO:0000256" key="6">
    <source>
        <dbReference type="ARBA" id="ARBA00022741"/>
    </source>
</evidence>
<dbReference type="Gene3D" id="3.30.230.10">
    <property type="match status" value="1"/>
</dbReference>
<dbReference type="InterPro" id="IPR006171">
    <property type="entry name" value="TOPRIM_dom"/>
</dbReference>
<name>A0A1F5F2V6_9BACT</name>
<organism evidence="13 14">
    <name type="scientific">Candidatus Collierbacteria bacterium RIFOXYA2_FULL_46_10</name>
    <dbReference type="NCBI Taxonomy" id="1817726"/>
    <lineage>
        <taxon>Bacteria</taxon>
        <taxon>Candidatus Collieribacteriota</taxon>
    </lineage>
</organism>
<comment type="catalytic activity">
    <reaction evidence="1">
        <text>ATP-dependent breakage, passage and rejoining of double-stranded DNA.</text>
        <dbReference type="EC" id="5.6.2.2"/>
    </reaction>
</comment>
<dbReference type="GO" id="GO:0006265">
    <property type="term" value="P:DNA topological change"/>
    <property type="evidence" value="ECO:0007669"/>
    <property type="project" value="InterPro"/>
</dbReference>
<dbReference type="CDD" id="cd00822">
    <property type="entry name" value="TopoII_Trans_DNA_gyrase"/>
    <property type="match status" value="1"/>
</dbReference>
<dbReference type="Pfam" id="PF00986">
    <property type="entry name" value="DNA_gyraseB_C"/>
    <property type="match status" value="1"/>
</dbReference>
<dbReference type="InterPro" id="IPR014721">
    <property type="entry name" value="Ribsml_uS5_D2-typ_fold_subgr"/>
</dbReference>
<keyword evidence="7" id="KW-0067">ATP-binding</keyword>
<dbReference type="Pfam" id="PF02518">
    <property type="entry name" value="HATPase_c"/>
    <property type="match status" value="1"/>
</dbReference>
<evidence type="ECO:0000256" key="9">
    <source>
        <dbReference type="ARBA" id="ARBA00023029"/>
    </source>
</evidence>
<dbReference type="InterPro" id="IPR002288">
    <property type="entry name" value="DNA_gyrase_B_C"/>
</dbReference>
<dbReference type="InterPro" id="IPR013759">
    <property type="entry name" value="Topo_IIA_B_C"/>
</dbReference>
<comment type="cofactor">
    <cofactor evidence="2">
        <name>Mg(2+)</name>
        <dbReference type="ChEBI" id="CHEBI:18420"/>
    </cofactor>
</comment>
<dbReference type="Pfam" id="PF01751">
    <property type="entry name" value="Toprim"/>
    <property type="match status" value="1"/>
</dbReference>
<dbReference type="AlphaFoldDB" id="A0A1F5F2V6"/>
<dbReference type="SUPFAM" id="SSF56719">
    <property type="entry name" value="Type II DNA topoisomerase"/>
    <property type="match status" value="1"/>
</dbReference>
<proteinExistence type="inferred from homology"/>
<reference evidence="13 14" key="1">
    <citation type="journal article" date="2016" name="Nat. Commun.">
        <title>Thousands of microbial genomes shed light on interconnected biogeochemical processes in an aquifer system.</title>
        <authorList>
            <person name="Anantharaman K."/>
            <person name="Brown C.T."/>
            <person name="Hug L.A."/>
            <person name="Sharon I."/>
            <person name="Castelle C.J."/>
            <person name="Probst A.J."/>
            <person name="Thomas B.C."/>
            <person name="Singh A."/>
            <person name="Wilkins M.J."/>
            <person name="Karaoz U."/>
            <person name="Brodie E.L."/>
            <person name="Williams K.H."/>
            <person name="Hubbard S.S."/>
            <person name="Banfield J.F."/>
        </authorList>
    </citation>
    <scope>NUCLEOTIDE SEQUENCE [LARGE SCALE GENOMIC DNA]</scope>
</reference>
<keyword evidence="10" id="KW-0238">DNA-binding</keyword>
<dbReference type="Gene3D" id="3.30.565.10">
    <property type="entry name" value="Histidine kinase-like ATPase, C-terminal domain"/>
    <property type="match status" value="1"/>
</dbReference>
<gene>
    <name evidence="13" type="ORF">A2228_01545</name>
</gene>
<dbReference type="SMART" id="SM00433">
    <property type="entry name" value="TOP2c"/>
    <property type="match status" value="1"/>
</dbReference>
<dbReference type="PROSITE" id="PS00177">
    <property type="entry name" value="TOPOISOMERASE_II"/>
    <property type="match status" value="1"/>
</dbReference>
<evidence type="ECO:0000256" key="5">
    <source>
        <dbReference type="ARBA" id="ARBA00022723"/>
    </source>
</evidence>
<dbReference type="EC" id="5.6.2.2" evidence="4"/>
<dbReference type="GO" id="GO:0046872">
    <property type="term" value="F:metal ion binding"/>
    <property type="evidence" value="ECO:0007669"/>
    <property type="project" value="UniProtKB-KW"/>
</dbReference>
<keyword evidence="11 13" id="KW-0413">Isomerase</keyword>
<keyword evidence="6" id="KW-0547">Nucleotide-binding</keyword>
<evidence type="ECO:0000256" key="1">
    <source>
        <dbReference type="ARBA" id="ARBA00000185"/>
    </source>
</evidence>
<dbReference type="PROSITE" id="PS50880">
    <property type="entry name" value="TOPRIM"/>
    <property type="match status" value="1"/>
</dbReference>
<evidence type="ECO:0000313" key="13">
    <source>
        <dbReference type="EMBL" id="OGD73932.1"/>
    </source>
</evidence>
<dbReference type="InterPro" id="IPR020568">
    <property type="entry name" value="Ribosomal_Su5_D2-typ_SF"/>
</dbReference>
<dbReference type="SMART" id="SM00387">
    <property type="entry name" value="HATPase_c"/>
    <property type="match status" value="1"/>
</dbReference>
<dbReference type="CDD" id="cd16928">
    <property type="entry name" value="HATPase_GyrB-like"/>
    <property type="match status" value="1"/>
</dbReference>
<evidence type="ECO:0000256" key="10">
    <source>
        <dbReference type="ARBA" id="ARBA00023125"/>
    </source>
</evidence>
<keyword evidence="8" id="KW-0460">Magnesium</keyword>
<evidence type="ECO:0000256" key="3">
    <source>
        <dbReference type="ARBA" id="ARBA00010708"/>
    </source>
</evidence>
<dbReference type="InterPro" id="IPR001241">
    <property type="entry name" value="Topo_IIA"/>
</dbReference>
<dbReference type="InterPro" id="IPR018522">
    <property type="entry name" value="TopoIIA_CS"/>
</dbReference>
<dbReference type="SUPFAM" id="SSF54211">
    <property type="entry name" value="Ribosomal protein S5 domain 2-like"/>
    <property type="match status" value="1"/>
</dbReference>
<dbReference type="InterPro" id="IPR036890">
    <property type="entry name" value="HATPase_C_sf"/>
</dbReference>
<dbReference type="EMBL" id="MFAK01000044">
    <property type="protein sequence ID" value="OGD73932.1"/>
    <property type="molecule type" value="Genomic_DNA"/>
</dbReference>
<evidence type="ECO:0000313" key="14">
    <source>
        <dbReference type="Proteomes" id="UP000176191"/>
    </source>
</evidence>
<feature type="domain" description="Toprim" evidence="12">
    <location>
        <begin position="433"/>
        <end position="547"/>
    </location>
</feature>
<evidence type="ECO:0000256" key="8">
    <source>
        <dbReference type="ARBA" id="ARBA00022842"/>
    </source>
</evidence>